<protein>
    <submittedName>
        <fullName evidence="3">Putative phage shock protein A (PspA)</fullName>
    </submittedName>
</protein>
<feature type="coiled-coil region" evidence="2">
    <location>
        <begin position="26"/>
        <end position="158"/>
    </location>
</feature>
<comment type="similarity">
    <text evidence="1">Belongs to the PspA/Vipp/IM30 family.</text>
</comment>
<evidence type="ECO:0000313" key="3">
    <source>
        <dbReference type="EMBL" id="EES53430.1"/>
    </source>
</evidence>
<name>C6HV56_9BACT</name>
<organism evidence="3 4">
    <name type="scientific">Leptospirillum ferrodiazotrophum</name>
    <dbReference type="NCBI Taxonomy" id="412449"/>
    <lineage>
        <taxon>Bacteria</taxon>
        <taxon>Pseudomonadati</taxon>
        <taxon>Nitrospirota</taxon>
        <taxon>Nitrospiria</taxon>
        <taxon>Nitrospirales</taxon>
        <taxon>Nitrospiraceae</taxon>
        <taxon>Leptospirillum</taxon>
    </lineage>
</organism>
<keyword evidence="4" id="KW-1185">Reference proteome</keyword>
<accession>C6HV56</accession>
<dbReference type="PANTHER" id="PTHR31088:SF6">
    <property type="entry name" value="PHAGE SHOCK PROTEIN A"/>
    <property type="match status" value="1"/>
</dbReference>
<gene>
    <name evidence="3" type="ORF">UBAL3_78920020</name>
</gene>
<dbReference type="Proteomes" id="UP000009374">
    <property type="component" value="Unassembled WGS sequence"/>
</dbReference>
<evidence type="ECO:0000256" key="1">
    <source>
        <dbReference type="ARBA" id="ARBA00043985"/>
    </source>
</evidence>
<dbReference type="Pfam" id="PF04012">
    <property type="entry name" value="PspA_IM30"/>
    <property type="match status" value="1"/>
</dbReference>
<sequence>MGLLDRMKTIFQAQANATLDTLEDPKAMIAQQLRNLDDKLQSARGELVKAMAEVKLLEQKMGETQEQIDLYQQRAEKSVAAGNDDLARKALLEKSRLSGELADLTRQRDDQKKIVDELSGDLDSLTAMRDDFARKQSNLTLREERAKAKEEINAVRAEIDPHHIGQEMGRMADKISRMEAQAEATKEYADRQKGSDLDSAFASLDAKKPDIEAELALLKQKKS</sequence>
<evidence type="ECO:0000256" key="2">
    <source>
        <dbReference type="SAM" id="Coils"/>
    </source>
</evidence>
<dbReference type="PANTHER" id="PTHR31088">
    <property type="entry name" value="MEMBRANE-ASSOCIATED PROTEIN VIPP1, CHLOROPLASTIC"/>
    <property type="match status" value="1"/>
</dbReference>
<dbReference type="AlphaFoldDB" id="C6HV56"/>
<keyword evidence="2" id="KW-0175">Coiled coil</keyword>
<reference evidence="3 4" key="1">
    <citation type="journal article" date="2009" name="Appl. Environ. Microbiol.">
        <title>Community genomic and proteomic analyses of chemoautotrophic iron-oxidizing "Leptospirillum rubarum" (Group II) and "Leptospirillum ferrodiazotrophum" (Group III) bacteria in acid mine drainage biofilms.</title>
        <authorList>
            <person name="Goltsman D.S."/>
            <person name="Denef V.J."/>
            <person name="Singer S.W."/>
            <person name="VerBerkmoes N.C."/>
            <person name="Lefsrud M."/>
            <person name="Mueller R.S."/>
            <person name="Dick G.J."/>
            <person name="Sun C.L."/>
            <person name="Wheeler K.E."/>
            <person name="Zemla A."/>
            <person name="Baker B.J."/>
            <person name="Hauser L."/>
            <person name="Land M."/>
            <person name="Shah M.B."/>
            <person name="Thelen M.P."/>
            <person name="Hettich R.L."/>
            <person name="Banfield J.F."/>
        </authorList>
    </citation>
    <scope>NUCLEOTIDE SEQUENCE [LARGE SCALE GENOMIC DNA]</scope>
</reference>
<dbReference type="InterPro" id="IPR007157">
    <property type="entry name" value="PspA_VIPP1"/>
</dbReference>
<proteinExistence type="inferred from homology"/>
<dbReference type="EMBL" id="GG693862">
    <property type="protein sequence ID" value="EES53430.1"/>
    <property type="molecule type" value="Genomic_DNA"/>
</dbReference>
<evidence type="ECO:0000313" key="4">
    <source>
        <dbReference type="Proteomes" id="UP000009374"/>
    </source>
</evidence>